<evidence type="ECO:0000313" key="1">
    <source>
        <dbReference type="EMBL" id="CCF22319.1"/>
    </source>
</evidence>
<proteinExistence type="predicted"/>
<dbReference type="EMBL" id="FO082821">
    <property type="protein sequence ID" value="CCF22319.1"/>
    <property type="molecule type" value="Genomic_DNA"/>
</dbReference>
<geneLocation type="plasmid" evidence="1 2">
    <name>NT26_p1</name>
</geneLocation>
<sequence length="29" mass="3420">MCRRMVGLRGYKPRLGDMHPAKPVRLSYM</sequence>
<dbReference type="KEGG" id="rht:NT26_p10298"/>
<keyword evidence="1" id="KW-0614">Plasmid</keyword>
<gene>
    <name evidence="1" type="ORF">NT26_p10298</name>
</gene>
<evidence type="ECO:0000313" key="2">
    <source>
        <dbReference type="Proteomes" id="UP000010792"/>
    </source>
</evidence>
<protein>
    <submittedName>
        <fullName evidence="1">Uncharacterized protein</fullName>
    </submittedName>
</protein>
<reference evidence="1 2" key="1">
    <citation type="journal article" date="2013" name="Genome Biol. Evol.">
        <title>Life in an arsenic-containing gold mine: genome and physiology of the autotrophic arsenite-oxidizing bacterium rhizobium sp. NT-26.</title>
        <authorList>
            <person name="Andres J."/>
            <person name="Arsene-Ploetze F."/>
            <person name="Barbe V."/>
            <person name="Brochier-Armanet C."/>
            <person name="Cleiss-Arnold J."/>
            <person name="Coppee J.Y."/>
            <person name="Dillies M.A."/>
            <person name="Geist"/>
            <person name="L"/>
            <person name="Joublin A."/>
            <person name="Koechler S."/>
            <person name="Lassalle F."/>
            <person name="Marchal M."/>
            <person name="Medigue C."/>
            <person name="Muller D."/>
            <person name="Nesme X."/>
            <person name="Plewniak F."/>
            <person name="Proux C."/>
            <person name="Ramirez-Bahena M.H."/>
            <person name="Schenowitz C."/>
            <person name="Sismeiro O."/>
            <person name="Vallenet D."/>
            <person name="Santini J.M."/>
            <person name="Bertin P.N."/>
        </authorList>
    </citation>
    <scope>NUCLEOTIDE SEQUENCE [LARGE SCALE GENOMIC DNA]</scope>
    <source>
        <strain evidence="1 2">NT-26</strain>
        <plasmid evidence="1 2">NT26_p1</plasmid>
    </source>
</reference>
<name>L0NN42_9HYPH</name>
<accession>L0NN42</accession>
<dbReference type="AlphaFoldDB" id="L0NN42"/>
<keyword evidence="2" id="KW-1185">Reference proteome</keyword>
<organism evidence="1 2">
    <name type="scientific">Pseudorhizobium banfieldiae</name>
    <dbReference type="NCBI Taxonomy" id="1125847"/>
    <lineage>
        <taxon>Bacteria</taxon>
        <taxon>Pseudomonadati</taxon>
        <taxon>Pseudomonadota</taxon>
        <taxon>Alphaproteobacteria</taxon>
        <taxon>Hyphomicrobiales</taxon>
        <taxon>Rhizobiaceae</taxon>
        <taxon>Rhizobium/Agrobacterium group</taxon>
        <taxon>Pseudorhizobium</taxon>
    </lineage>
</organism>
<dbReference type="Proteomes" id="UP000010792">
    <property type="component" value="Plasmid NT26_p1"/>
</dbReference>